<keyword evidence="15" id="KW-1185">Reference proteome</keyword>
<evidence type="ECO:0000259" key="11">
    <source>
        <dbReference type="Pfam" id="PF00224"/>
    </source>
</evidence>
<evidence type="ECO:0000256" key="7">
    <source>
        <dbReference type="ARBA" id="ARBA00023317"/>
    </source>
</evidence>
<protein>
    <recommendedName>
        <fullName evidence="4">pyruvate kinase</fullName>
        <ecNumber evidence="4">2.7.1.40</ecNumber>
    </recommendedName>
</protein>
<evidence type="ECO:0000256" key="8">
    <source>
        <dbReference type="ARBA" id="ARBA00048152"/>
    </source>
</evidence>
<dbReference type="Gene3D" id="3.20.20.60">
    <property type="entry name" value="Phosphoenolpyruvate-binding domains"/>
    <property type="match status" value="2"/>
</dbReference>
<name>A0A9J5X6I4_SOLCO</name>
<evidence type="ECO:0000259" key="13">
    <source>
        <dbReference type="Pfam" id="PF04413"/>
    </source>
</evidence>
<evidence type="ECO:0000256" key="5">
    <source>
        <dbReference type="ARBA" id="ARBA00022679"/>
    </source>
</evidence>
<comment type="similarity">
    <text evidence="3">Belongs to the pyruvate kinase family.</text>
</comment>
<organism evidence="14 15">
    <name type="scientific">Solanum commersonii</name>
    <name type="common">Commerson's wild potato</name>
    <name type="synonym">Commerson's nightshade</name>
    <dbReference type="NCBI Taxonomy" id="4109"/>
    <lineage>
        <taxon>Eukaryota</taxon>
        <taxon>Viridiplantae</taxon>
        <taxon>Streptophyta</taxon>
        <taxon>Embryophyta</taxon>
        <taxon>Tracheophyta</taxon>
        <taxon>Spermatophyta</taxon>
        <taxon>Magnoliopsida</taxon>
        <taxon>eudicotyledons</taxon>
        <taxon>Gunneridae</taxon>
        <taxon>Pentapetalae</taxon>
        <taxon>asterids</taxon>
        <taxon>lamiids</taxon>
        <taxon>Solanales</taxon>
        <taxon>Solanaceae</taxon>
        <taxon>Solanoideae</taxon>
        <taxon>Solaneae</taxon>
        <taxon>Solanum</taxon>
    </lineage>
</organism>
<dbReference type="InterPro" id="IPR040442">
    <property type="entry name" value="Pyrv_kinase-like_dom_sf"/>
</dbReference>
<dbReference type="EMBL" id="JACXVP010000010">
    <property type="protein sequence ID" value="KAG5583045.1"/>
    <property type="molecule type" value="Genomic_DNA"/>
</dbReference>
<dbReference type="GO" id="GO:0009245">
    <property type="term" value="P:lipid A biosynthetic process"/>
    <property type="evidence" value="ECO:0007669"/>
    <property type="project" value="TreeGrafter"/>
</dbReference>
<evidence type="ECO:0000256" key="2">
    <source>
        <dbReference type="ARBA" id="ARBA00004997"/>
    </source>
</evidence>
<comment type="pathway">
    <text evidence="2">Carbohydrate degradation; glycolysis; pyruvate from D-glyceraldehyde 3-phosphate: step 5/5.</text>
</comment>
<dbReference type="FunFam" id="2.40.33.10:FF:000004">
    <property type="entry name" value="Pyruvate kinase"/>
    <property type="match status" value="1"/>
</dbReference>
<dbReference type="EC" id="2.7.1.40" evidence="4"/>
<dbReference type="Gene3D" id="3.40.1380.20">
    <property type="entry name" value="Pyruvate kinase, C-terminal domain"/>
    <property type="match status" value="1"/>
</dbReference>
<evidence type="ECO:0000256" key="3">
    <source>
        <dbReference type="ARBA" id="ARBA00008663"/>
    </source>
</evidence>
<evidence type="ECO:0000256" key="4">
    <source>
        <dbReference type="ARBA" id="ARBA00012142"/>
    </source>
</evidence>
<dbReference type="Pfam" id="PF04413">
    <property type="entry name" value="Glycos_transf_N"/>
    <property type="match status" value="1"/>
</dbReference>
<feature type="active site" description="Proton acceptor" evidence="9">
    <location>
        <position position="68"/>
    </location>
</feature>
<dbReference type="Gene3D" id="3.40.50.2000">
    <property type="entry name" value="Glycogen Phosphorylase B"/>
    <property type="match status" value="1"/>
</dbReference>
<keyword evidence="7" id="KW-0670">Pyruvate</keyword>
<dbReference type="GO" id="GO:0030955">
    <property type="term" value="F:potassium ion binding"/>
    <property type="evidence" value="ECO:0007669"/>
    <property type="project" value="InterPro"/>
</dbReference>
<evidence type="ECO:0000256" key="10">
    <source>
        <dbReference type="PIRSR" id="PIRSR639901-2"/>
    </source>
</evidence>
<evidence type="ECO:0000259" key="12">
    <source>
        <dbReference type="Pfam" id="PF02887"/>
    </source>
</evidence>
<keyword evidence="5" id="KW-0808">Transferase</keyword>
<dbReference type="Pfam" id="PF00224">
    <property type="entry name" value="PK"/>
    <property type="match status" value="3"/>
</dbReference>
<dbReference type="Gene3D" id="3.40.50.11720">
    <property type="entry name" value="3-Deoxy-D-manno-octulosonic-acid transferase, N-terminal domain"/>
    <property type="match status" value="1"/>
</dbReference>
<dbReference type="InterPro" id="IPR036918">
    <property type="entry name" value="Pyrv_Knase_C_sf"/>
</dbReference>
<dbReference type="PANTHER" id="PTHR42755:SF1">
    <property type="entry name" value="3-DEOXY-D-MANNO-OCTULOSONIC ACID TRANSFERASE, MITOCHONDRIAL-RELATED"/>
    <property type="match status" value="1"/>
</dbReference>
<dbReference type="Pfam" id="PF02887">
    <property type="entry name" value="PK_C"/>
    <property type="match status" value="1"/>
</dbReference>
<comment type="cofactor">
    <cofactor evidence="1">
        <name>K(+)</name>
        <dbReference type="ChEBI" id="CHEBI:29103"/>
    </cofactor>
</comment>
<feature type="domain" description="3-deoxy-D-manno-octulosonic-acid transferase N-terminal" evidence="13">
    <location>
        <begin position="41"/>
        <end position="219"/>
    </location>
</feature>
<evidence type="ECO:0000256" key="1">
    <source>
        <dbReference type="ARBA" id="ARBA00001958"/>
    </source>
</evidence>
<reference evidence="14 15" key="1">
    <citation type="submission" date="2020-09" db="EMBL/GenBank/DDBJ databases">
        <title>De no assembly of potato wild relative species, Solanum commersonii.</title>
        <authorList>
            <person name="Cho K."/>
        </authorList>
    </citation>
    <scope>NUCLEOTIDE SEQUENCE [LARGE SCALE GENOMIC DNA]</scope>
    <source>
        <strain evidence="14">LZ3.2</strain>
        <tissue evidence="14">Leaf</tissue>
    </source>
</reference>
<accession>A0A9J5X6I4</accession>
<dbReference type="GO" id="GO:0005886">
    <property type="term" value="C:plasma membrane"/>
    <property type="evidence" value="ECO:0007669"/>
    <property type="project" value="TreeGrafter"/>
</dbReference>
<dbReference type="GO" id="GO:0004743">
    <property type="term" value="F:pyruvate kinase activity"/>
    <property type="evidence" value="ECO:0007669"/>
    <property type="project" value="UniProtKB-EC"/>
</dbReference>
<dbReference type="GO" id="GO:0000287">
    <property type="term" value="F:magnesium ion binding"/>
    <property type="evidence" value="ECO:0007669"/>
    <property type="project" value="InterPro"/>
</dbReference>
<dbReference type="InterPro" id="IPR015793">
    <property type="entry name" value="Pyrv_Knase_brl"/>
</dbReference>
<feature type="site" description="Transition state stabilizer" evidence="10">
    <location>
        <position position="218"/>
    </location>
</feature>
<gene>
    <name evidence="14" type="ORF">H5410_053672</name>
</gene>
<comment type="caution">
    <text evidence="14">The sequence shown here is derived from an EMBL/GenBank/DDBJ whole genome shotgun (WGS) entry which is preliminary data.</text>
</comment>
<feature type="domain" description="Pyruvate kinase barrel" evidence="11">
    <location>
        <begin position="839"/>
        <end position="909"/>
    </location>
</feature>
<dbReference type="InterPro" id="IPR038107">
    <property type="entry name" value="Glycos_transf_N_sf"/>
</dbReference>
<keyword evidence="6" id="KW-0324">Glycolysis</keyword>
<dbReference type="InterPro" id="IPR015813">
    <property type="entry name" value="Pyrv/PenolPyrv_kinase-like_dom"/>
</dbReference>
<dbReference type="InterPro" id="IPR015806">
    <property type="entry name" value="Pyrv_Knase_insert_dom_sf"/>
</dbReference>
<feature type="domain" description="Pyruvate kinase C-terminal" evidence="12">
    <location>
        <begin position="944"/>
        <end position="1064"/>
    </location>
</feature>
<feature type="site" description="Transition state stabilizer" evidence="10">
    <location>
        <position position="138"/>
    </location>
</feature>
<feature type="domain" description="Pyruvate kinase barrel" evidence="11">
    <location>
        <begin position="519"/>
        <end position="632"/>
    </location>
</feature>
<dbReference type="FunFam" id="3.40.50.11720:FF:000001">
    <property type="entry name" value="3-deoxy-D-manno-octulosonic acid transferase"/>
    <property type="match status" value="1"/>
</dbReference>
<dbReference type="InterPro" id="IPR039901">
    <property type="entry name" value="Kdotransferase"/>
</dbReference>
<evidence type="ECO:0000256" key="6">
    <source>
        <dbReference type="ARBA" id="ARBA00023152"/>
    </source>
</evidence>
<dbReference type="Gene3D" id="2.40.33.10">
    <property type="entry name" value="PK beta-barrel domain-like"/>
    <property type="match status" value="1"/>
</dbReference>
<dbReference type="InterPro" id="IPR015795">
    <property type="entry name" value="Pyrv_Knase_C"/>
</dbReference>
<evidence type="ECO:0000256" key="9">
    <source>
        <dbReference type="PIRSR" id="PIRSR639901-1"/>
    </source>
</evidence>
<dbReference type="AlphaFoldDB" id="A0A9J5X6I4"/>
<evidence type="ECO:0000313" key="14">
    <source>
        <dbReference type="EMBL" id="KAG5583045.1"/>
    </source>
</evidence>
<proteinExistence type="inferred from homology"/>
<evidence type="ECO:0000313" key="15">
    <source>
        <dbReference type="Proteomes" id="UP000824120"/>
    </source>
</evidence>
<dbReference type="FunFam" id="3.40.1380.20:FF:000006">
    <property type="entry name" value="Pyruvate kinase"/>
    <property type="match status" value="1"/>
</dbReference>
<feature type="domain" description="Pyruvate kinase barrel" evidence="11">
    <location>
        <begin position="677"/>
        <end position="810"/>
    </location>
</feature>
<dbReference type="SUPFAM" id="SSF51621">
    <property type="entry name" value="Phosphoenolpyruvate/pyruvate domain"/>
    <property type="match status" value="1"/>
</dbReference>
<dbReference type="PANTHER" id="PTHR42755">
    <property type="entry name" value="3-DEOXY-MANNO-OCTULOSONATE CYTIDYLYLTRANSFERASE"/>
    <property type="match status" value="1"/>
</dbReference>
<dbReference type="InterPro" id="IPR007507">
    <property type="entry name" value="Glycos_transf_N"/>
</dbReference>
<dbReference type="SUPFAM" id="SSF52935">
    <property type="entry name" value="PK C-terminal domain-like"/>
    <property type="match status" value="1"/>
</dbReference>
<sequence>MAMERGELIYKIYRALTYGLSPLIQLHLRWRKFRGLEHPLRWRERLGLPSLSRPPGPLFWFHAVSLGEGMCAIPVIKCCIERRPDVTVLMTTTTTSAFEVIKHQLPNNVLYQFSPVDTPGAIDVFLRYWKPSAIMLMESELWPNLIIGAAKNRIALALLNARISAKSYGSWSQPFVNSLTSLMLSKFLLILPLSTTQAIRFQLLQCPPFIINFCGDLKYGNIDTNEGDQRALKELQVQLMNRKVMLGVHNALKQIHPDIITIIVPRHPQHGKQIALELEKDGVRVALRSRHDKLMPGTNIYVVDTLGELQKFYRLTPIAVIGGSFLPGSAGHNISEAAAAGCAILTGPYIGHFSHMATHMQRLNPLSVLQVWILFDLYTLGWCALDIHNVSGHILVEALSNLLSDAKLLEERQGAAKQAYHALSCGITENVWSFLDFHIFRIALANEGFIYTAFIRTLFWESVPRMLTVVAVVTVLHFSSSGSLINSAKMHSNHLLLEEPIRMASILEPSKANFFPAMTKIVGTLGPKSRSVEAISACLKAGMSVARFDFSWGDSEYHQETLENLKASIKATKKLCAVMLDTVGAELQVVNKRETTISLTEDAIVTLTPHQGQEASNEVLPINFGGLAKVQPTSLVFIFPFQTVYVCQLSSYGSLAVKKGDTFFVGQYLFTGSETTSVWLEVDQVNGDDVICVVKNSATLAGPMFTLHAAQVHIDMPTLTDKDKEVISTWGVKNKIDFISLSYTRHAEDVREAREFLSKLGDLSQTQIFAKIENVEGLTHFDEILKEADGIILSRGNLGIDLPPEKVTIFSTVGVYMFDKWVGWSDKFHVCLTLSACGLQVFLFQKAAVHKCNMAGKPAVVTRVVDSMTDNLRPTRAEATDVANAVLDGTDAILLGAETLRGLYPVETISTVGKICAEAGKVFNQDLYFKKTVKFVGEPMTHLEAIASSAVRAAIKVKASVIICFTSSGRAARLIAKYRPTMPVLSVVIPRLKTNQLKWSFSGAFEARQSLIVRGLFPMLADPRHPAESNNATNESVLKVALDHGKASGVIKSHDRVVVCQKVGDASVVKIIELED</sequence>
<dbReference type="OrthoDB" id="308383at2759"/>
<dbReference type="Proteomes" id="UP000824120">
    <property type="component" value="Chromosome 10"/>
</dbReference>
<comment type="catalytic activity">
    <reaction evidence="8">
        <text>pyruvate + ATP = phosphoenolpyruvate + ADP + H(+)</text>
        <dbReference type="Rhea" id="RHEA:18157"/>
        <dbReference type="ChEBI" id="CHEBI:15361"/>
        <dbReference type="ChEBI" id="CHEBI:15378"/>
        <dbReference type="ChEBI" id="CHEBI:30616"/>
        <dbReference type="ChEBI" id="CHEBI:58702"/>
        <dbReference type="ChEBI" id="CHEBI:456216"/>
        <dbReference type="EC" id="2.7.1.40"/>
    </reaction>
</comment>